<dbReference type="EMBL" id="JASNWA010000010">
    <property type="protein sequence ID" value="KAK3167869.1"/>
    <property type="molecule type" value="Genomic_DNA"/>
</dbReference>
<feature type="compositionally biased region" description="Pro residues" evidence="7">
    <location>
        <begin position="831"/>
        <end position="840"/>
    </location>
</feature>
<feature type="transmembrane region" description="Helical" evidence="8">
    <location>
        <begin position="29"/>
        <end position="47"/>
    </location>
</feature>
<feature type="compositionally biased region" description="Acidic residues" evidence="7">
    <location>
        <begin position="304"/>
        <end position="319"/>
    </location>
</feature>
<proteinExistence type="inferred from homology"/>
<feature type="transmembrane region" description="Helical" evidence="8">
    <location>
        <begin position="907"/>
        <end position="924"/>
    </location>
</feature>
<dbReference type="PANTHER" id="PTHR12266:SF0">
    <property type="entry name" value="MITOCHONDRIAL SODIUM_CALCIUM EXCHANGER PROTEIN"/>
    <property type="match status" value="1"/>
</dbReference>
<dbReference type="AlphaFoldDB" id="A0AAD9YXM0"/>
<evidence type="ECO:0000313" key="10">
    <source>
        <dbReference type="EMBL" id="KAK3167869.1"/>
    </source>
</evidence>
<comment type="similarity">
    <text evidence="2">Belongs to the Ca(2+):cation antiporter (CaCA) (TC 2.A.19) family.</text>
</comment>
<feature type="transmembrane region" description="Helical" evidence="8">
    <location>
        <begin position="199"/>
        <end position="220"/>
    </location>
</feature>
<feature type="transmembrane region" description="Helical" evidence="8">
    <location>
        <begin position="710"/>
        <end position="729"/>
    </location>
</feature>
<feature type="transmembrane region" description="Helical" evidence="8">
    <location>
        <begin position="1059"/>
        <end position="1082"/>
    </location>
</feature>
<evidence type="ECO:0000256" key="3">
    <source>
        <dbReference type="ARBA" id="ARBA00022448"/>
    </source>
</evidence>
<feature type="transmembrane region" description="Helical" evidence="8">
    <location>
        <begin position="936"/>
        <end position="955"/>
    </location>
</feature>
<feature type="transmembrane region" description="Helical" evidence="8">
    <location>
        <begin position="128"/>
        <end position="148"/>
    </location>
</feature>
<keyword evidence="3" id="KW-0813">Transport</keyword>
<feature type="transmembrane region" description="Helical" evidence="8">
    <location>
        <begin position="975"/>
        <end position="1001"/>
    </location>
</feature>
<comment type="subcellular location">
    <subcellularLocation>
        <location evidence="1">Membrane</location>
        <topology evidence="1">Multi-pass membrane protein</topology>
    </subcellularLocation>
</comment>
<evidence type="ECO:0000256" key="2">
    <source>
        <dbReference type="ARBA" id="ARBA00008170"/>
    </source>
</evidence>
<dbReference type="Proteomes" id="UP001276659">
    <property type="component" value="Unassembled WGS sequence"/>
</dbReference>
<keyword evidence="11" id="KW-1185">Reference proteome</keyword>
<feature type="transmembrane region" description="Helical" evidence="8">
    <location>
        <begin position="1022"/>
        <end position="1047"/>
    </location>
</feature>
<evidence type="ECO:0000313" key="11">
    <source>
        <dbReference type="Proteomes" id="UP001276659"/>
    </source>
</evidence>
<dbReference type="Gene3D" id="1.20.1420.30">
    <property type="entry name" value="NCX, central ion-binding region"/>
    <property type="match status" value="2"/>
</dbReference>
<protein>
    <recommendedName>
        <fullName evidence="9">Sodium/calcium exchanger membrane region domain-containing protein</fullName>
    </recommendedName>
</protein>
<feature type="transmembrane region" description="Helical" evidence="8">
    <location>
        <begin position="877"/>
        <end position="895"/>
    </location>
</feature>
<feature type="transmembrane region" description="Helical" evidence="8">
    <location>
        <begin position="256"/>
        <end position="280"/>
    </location>
</feature>
<name>A0AAD9YXM0_9LECA</name>
<feature type="transmembrane region" description="Helical" evidence="8">
    <location>
        <begin position="847"/>
        <end position="865"/>
    </location>
</feature>
<organism evidence="10 11">
    <name type="scientific">Lepraria neglecta</name>
    <dbReference type="NCBI Taxonomy" id="209136"/>
    <lineage>
        <taxon>Eukaryota</taxon>
        <taxon>Fungi</taxon>
        <taxon>Dikarya</taxon>
        <taxon>Ascomycota</taxon>
        <taxon>Pezizomycotina</taxon>
        <taxon>Lecanoromycetes</taxon>
        <taxon>OSLEUM clade</taxon>
        <taxon>Lecanoromycetidae</taxon>
        <taxon>Lecanorales</taxon>
        <taxon>Lecanorineae</taxon>
        <taxon>Stereocaulaceae</taxon>
        <taxon>Lepraria</taxon>
    </lineage>
</organism>
<evidence type="ECO:0000256" key="8">
    <source>
        <dbReference type="SAM" id="Phobius"/>
    </source>
</evidence>
<keyword evidence="6 8" id="KW-0472">Membrane</keyword>
<keyword evidence="5 8" id="KW-1133">Transmembrane helix</keyword>
<sequence length="1086" mass="119162">MSQSKPATTPAREKTSRARRRQKYSAARAFYLTILVISAFAALSLVTSSRARKIPAGINGQLFRRNDLAVGDELVYSSGDLVRRDEACRLVHTTKDQCAFVRANCEDEEAGLISYLQLYYCKLHKAKAVAFIILVLWLGLLFSTIGIAASDFFCINLSTIASILGMSESMAGVTFLAFGNGSPDVFSTFAAMKTHSGSLAVGELIGAAGFITAVVTGSMALVRPFKVARKSFVRDVGFFIVAASFSMVFLADGHLHLWECAVMVGFYVFYVIIVVVWHWYLRHRSRRKLLEDAARSHFHIPGTDEAEHEPYHDEDDEENAASRSRMPSRTVSTSDFDNLERAGSPMLRAMDEEADADDETRDRYLAEISSNMRVSRPKPGERRNTINPIRPSLVGALEFRAVLSSLQKSRNIQTIPINLRRYSDDPTFTAAQQQDNVSSLSNPEINYDDVDAHDVASNASLRPSSDIERTGPNRVRAVSANDALGLRLDPDALQRPRTPQIDLLGPTPPGSAGLQIPGADDRTRTRSPSPPAPNLTLSPAGDEFGYLSTSPAPMSPVPRRQSGDLLAPPEDSSAGPRNYLQPQADSRQDPSSSAWGSPIAERKPRVPRIQIPRAPGSKSSRGSSPLSPFPEYLDDPNFEPSHSHSRTPSLRMPPSSIGSESTFHQNLYQEPEPKPMRWWPYKILPTPQVLLSTLFPTIYSWKDKNIWEKLLGIVAAPSVFLLAITLPIVENDKEDDEPETLDPDPGLLSPEATRPRRASTLAILPPDSPPTESSNEDVLDPPNVRKHGNHGIGSPAINISGPENDVTTKLLSQEPRSLHPSRQNSNRVQQPPTPSEPPSSPKEWNRWLVATQIFTAPFFIVLLYWANTDPTLSIRNLLLPCLYSLIGSLITFALLVLTTTPSHAPKYRYLLCFLGFLVSIAWISTIANEVVGVLKAFGVILGISDAILGLTIFAVGNSLGDLVADITVARLGYPVMALSACFGGPMLNILLGIGISGLYMTIRGGERRHEKHPSRPMKYKPYQIEVGGTLLISGVTLLVTLAGLLIVVPLRGWWMDRKVGWGLVILWSLSTIGNVVVEIVGWGNDI</sequence>
<reference evidence="10" key="1">
    <citation type="submission" date="2022-11" db="EMBL/GenBank/DDBJ databases">
        <title>Chromosomal genome sequence assembly and mating type (MAT) locus characterization of the leprose asexual lichenized fungus Lepraria neglecta (Nyl.) Erichsen.</title>
        <authorList>
            <person name="Allen J.L."/>
            <person name="Pfeffer B."/>
        </authorList>
    </citation>
    <scope>NUCLEOTIDE SEQUENCE</scope>
    <source>
        <strain evidence="10">Allen 5258</strain>
    </source>
</reference>
<feature type="region of interest" description="Disordered" evidence="7">
    <location>
        <begin position="487"/>
        <end position="662"/>
    </location>
</feature>
<dbReference type="InterPro" id="IPR044880">
    <property type="entry name" value="NCX_ion-bd_dom_sf"/>
</dbReference>
<evidence type="ECO:0000256" key="7">
    <source>
        <dbReference type="SAM" id="MobiDB-lite"/>
    </source>
</evidence>
<feature type="transmembrane region" description="Helical" evidence="8">
    <location>
        <begin position="160"/>
        <end position="179"/>
    </location>
</feature>
<feature type="compositionally biased region" description="Polar residues" evidence="7">
    <location>
        <begin position="321"/>
        <end position="336"/>
    </location>
</feature>
<dbReference type="Pfam" id="PF01699">
    <property type="entry name" value="Na_Ca_ex"/>
    <property type="match status" value="2"/>
</dbReference>
<keyword evidence="4 8" id="KW-0812">Transmembrane</keyword>
<feature type="compositionally biased region" description="Polar residues" evidence="7">
    <location>
        <begin position="805"/>
        <end position="830"/>
    </location>
</feature>
<dbReference type="InterPro" id="IPR051359">
    <property type="entry name" value="CaCA_antiporter"/>
</dbReference>
<dbReference type="GO" id="GO:0016020">
    <property type="term" value="C:membrane"/>
    <property type="evidence" value="ECO:0007669"/>
    <property type="project" value="UniProtKB-SubCell"/>
</dbReference>
<feature type="region of interest" description="Disordered" evidence="7">
    <location>
        <begin position="1"/>
        <end position="20"/>
    </location>
</feature>
<gene>
    <name evidence="10" type="ORF">OEA41_004315</name>
</gene>
<feature type="domain" description="Sodium/calcium exchanger membrane region" evidence="9">
    <location>
        <begin position="913"/>
        <end position="1071"/>
    </location>
</feature>
<feature type="domain" description="Sodium/calcium exchanger membrane region" evidence="9">
    <location>
        <begin position="136"/>
        <end position="275"/>
    </location>
</feature>
<evidence type="ECO:0000256" key="6">
    <source>
        <dbReference type="ARBA" id="ARBA00023136"/>
    </source>
</evidence>
<comment type="caution">
    <text evidence="10">The sequence shown here is derived from an EMBL/GenBank/DDBJ whole genome shotgun (WGS) entry which is preliminary data.</text>
</comment>
<evidence type="ECO:0000259" key="9">
    <source>
        <dbReference type="Pfam" id="PF01699"/>
    </source>
</evidence>
<dbReference type="InterPro" id="IPR004837">
    <property type="entry name" value="NaCa_Exmemb"/>
</dbReference>
<feature type="region of interest" description="Disordered" evidence="7">
    <location>
        <begin position="733"/>
        <end position="841"/>
    </location>
</feature>
<dbReference type="GO" id="GO:0006874">
    <property type="term" value="P:intracellular calcium ion homeostasis"/>
    <property type="evidence" value="ECO:0007669"/>
    <property type="project" value="TreeGrafter"/>
</dbReference>
<evidence type="ECO:0000256" key="4">
    <source>
        <dbReference type="ARBA" id="ARBA00022692"/>
    </source>
</evidence>
<feature type="compositionally biased region" description="Polar residues" evidence="7">
    <location>
        <begin position="580"/>
        <end position="595"/>
    </location>
</feature>
<accession>A0AAD9YXM0</accession>
<feature type="region of interest" description="Disordered" evidence="7">
    <location>
        <begin position="301"/>
        <end position="344"/>
    </location>
</feature>
<dbReference type="GO" id="GO:0008324">
    <property type="term" value="F:monoatomic cation transmembrane transporter activity"/>
    <property type="evidence" value="ECO:0007669"/>
    <property type="project" value="TreeGrafter"/>
</dbReference>
<feature type="compositionally biased region" description="Acidic residues" evidence="7">
    <location>
        <begin position="733"/>
        <end position="742"/>
    </location>
</feature>
<feature type="compositionally biased region" description="Low complexity" evidence="7">
    <location>
        <begin position="612"/>
        <end position="630"/>
    </location>
</feature>
<dbReference type="PANTHER" id="PTHR12266">
    <property type="entry name" value="NA+/CA2+ K+ INDEPENDENT EXCHANGER"/>
    <property type="match status" value="1"/>
</dbReference>
<feature type="transmembrane region" description="Helical" evidence="8">
    <location>
        <begin position="232"/>
        <end position="250"/>
    </location>
</feature>
<evidence type="ECO:0000256" key="5">
    <source>
        <dbReference type="ARBA" id="ARBA00022989"/>
    </source>
</evidence>
<evidence type="ECO:0000256" key="1">
    <source>
        <dbReference type="ARBA" id="ARBA00004141"/>
    </source>
</evidence>